<accession>A0A4Z2HEL2</accession>
<evidence type="ECO:0000313" key="3">
    <source>
        <dbReference type="Proteomes" id="UP000314294"/>
    </source>
</evidence>
<dbReference type="Proteomes" id="UP000314294">
    <property type="component" value="Unassembled WGS sequence"/>
</dbReference>
<reference evidence="2 3" key="1">
    <citation type="submission" date="2019-03" db="EMBL/GenBank/DDBJ databases">
        <title>First draft genome of Liparis tanakae, snailfish: a comprehensive survey of snailfish specific genes.</title>
        <authorList>
            <person name="Kim W."/>
            <person name="Song I."/>
            <person name="Jeong J.-H."/>
            <person name="Kim D."/>
            <person name="Kim S."/>
            <person name="Ryu S."/>
            <person name="Song J.Y."/>
            <person name="Lee S.K."/>
        </authorList>
    </citation>
    <scope>NUCLEOTIDE SEQUENCE [LARGE SCALE GENOMIC DNA]</scope>
    <source>
        <tissue evidence="2">Muscle</tissue>
    </source>
</reference>
<name>A0A4Z2HEL2_9TELE</name>
<evidence type="ECO:0000313" key="2">
    <source>
        <dbReference type="EMBL" id="TNN64000.1"/>
    </source>
</evidence>
<dbReference type="AlphaFoldDB" id="A0A4Z2HEL2"/>
<evidence type="ECO:0000256" key="1">
    <source>
        <dbReference type="SAM" id="MobiDB-lite"/>
    </source>
</evidence>
<sequence>MNVHAVDRLQVRAGCILSGLSGCRRECQIPAASTKEAEDEKKRTAAETGSPLGLVSGEPSADVISRKGGYSSCCIKCFDVHSVDLASAAPYGPRAEPPVA</sequence>
<dbReference type="EMBL" id="SRLO01000260">
    <property type="protein sequence ID" value="TNN64000.1"/>
    <property type="molecule type" value="Genomic_DNA"/>
</dbReference>
<feature type="compositionally biased region" description="Basic and acidic residues" evidence="1">
    <location>
        <begin position="35"/>
        <end position="45"/>
    </location>
</feature>
<comment type="caution">
    <text evidence="2">The sequence shown here is derived from an EMBL/GenBank/DDBJ whole genome shotgun (WGS) entry which is preliminary data.</text>
</comment>
<organism evidence="2 3">
    <name type="scientific">Liparis tanakae</name>
    <name type="common">Tanaka's snailfish</name>
    <dbReference type="NCBI Taxonomy" id="230148"/>
    <lineage>
        <taxon>Eukaryota</taxon>
        <taxon>Metazoa</taxon>
        <taxon>Chordata</taxon>
        <taxon>Craniata</taxon>
        <taxon>Vertebrata</taxon>
        <taxon>Euteleostomi</taxon>
        <taxon>Actinopterygii</taxon>
        <taxon>Neopterygii</taxon>
        <taxon>Teleostei</taxon>
        <taxon>Neoteleostei</taxon>
        <taxon>Acanthomorphata</taxon>
        <taxon>Eupercaria</taxon>
        <taxon>Perciformes</taxon>
        <taxon>Cottioidei</taxon>
        <taxon>Cottales</taxon>
        <taxon>Liparidae</taxon>
        <taxon>Liparis</taxon>
    </lineage>
</organism>
<protein>
    <submittedName>
        <fullName evidence="2">Uncharacterized protein</fullName>
    </submittedName>
</protein>
<gene>
    <name evidence="2" type="ORF">EYF80_025723</name>
</gene>
<proteinExistence type="predicted"/>
<keyword evidence="3" id="KW-1185">Reference proteome</keyword>
<feature type="region of interest" description="Disordered" evidence="1">
    <location>
        <begin position="31"/>
        <end position="58"/>
    </location>
</feature>